<accession>A0A4U9YD36</accession>
<keyword evidence="2" id="KW-0436">Ligase</keyword>
<evidence type="ECO:0000313" key="3">
    <source>
        <dbReference type="Proteomes" id="UP000387692"/>
    </source>
</evidence>
<reference evidence="2 3" key="1">
    <citation type="submission" date="2019-05" db="EMBL/GenBank/DDBJ databases">
        <authorList>
            <consortium name="Pathogen Informatics"/>
        </authorList>
    </citation>
    <scope>NUCLEOTIDE SEQUENCE [LARGE SCALE GENOMIC DNA]</scope>
    <source>
        <strain evidence="2 3">NCTC11189</strain>
    </source>
</reference>
<dbReference type="InterPro" id="IPR038109">
    <property type="entry name" value="DNA_bind_recomb_sf"/>
</dbReference>
<feature type="domain" description="Recombinase zinc beta ribbon" evidence="1">
    <location>
        <begin position="71"/>
        <end position="132"/>
    </location>
</feature>
<sequence>MGKTFTVDPISKRRLINFGEEDKYYIKNNHDAIISPEIFTQAQEIRLRRSGNKKTIANIKGKRERYSRMYPFSSRLECGFCGTVLSRRSWHSSSEYKKIIWHCTTSIKRGKKYCTHSKGIEEKAIENAFLQSYQQLFYENNNLTEDFLEIIKEELTDDTLKVELTKIVSKLNSLYKKEEKLVSMNLDGKISDSVYEDKFNQIQIEKEKLLEEKVNLEVTLKSEVDIKSRLENFKEILTSQKTLTEFDKDIFESIVEKIIVGGINSDGEIDPAMLTIIFKTGDSSTKDAKSYKSKRKNAKIDNDKLCFNSVTDEEKKCTNKENNAC</sequence>
<proteinExistence type="predicted"/>
<protein>
    <submittedName>
        <fullName evidence="2">Methionyl-tRNA synthetase</fullName>
    </submittedName>
</protein>
<dbReference type="Gene3D" id="3.90.1750.20">
    <property type="entry name" value="Putative Large Serine Recombinase, Chain B, Domain 2"/>
    <property type="match status" value="1"/>
</dbReference>
<organism evidence="2 3">
    <name type="scientific">Streptococcus mitis</name>
    <dbReference type="NCBI Taxonomy" id="28037"/>
    <lineage>
        <taxon>Bacteria</taxon>
        <taxon>Bacillati</taxon>
        <taxon>Bacillota</taxon>
        <taxon>Bacilli</taxon>
        <taxon>Lactobacillales</taxon>
        <taxon>Streptococcaceae</taxon>
        <taxon>Streptococcus</taxon>
        <taxon>Streptococcus mitis group</taxon>
    </lineage>
</organism>
<dbReference type="GO" id="GO:0004812">
    <property type="term" value="F:aminoacyl-tRNA ligase activity"/>
    <property type="evidence" value="ECO:0007669"/>
    <property type="project" value="UniProtKB-KW"/>
</dbReference>
<keyword evidence="2" id="KW-0030">Aminoacyl-tRNA synthetase</keyword>
<evidence type="ECO:0000259" key="1">
    <source>
        <dbReference type="Pfam" id="PF13408"/>
    </source>
</evidence>
<evidence type="ECO:0000313" key="2">
    <source>
        <dbReference type="EMBL" id="VTS24258.1"/>
    </source>
</evidence>
<dbReference type="AlphaFoldDB" id="A0A4U9YD36"/>
<name>A0A4U9YD36_STRMT</name>
<gene>
    <name evidence="2" type="ORF">NCTC11189_00568</name>
</gene>
<dbReference type="EMBL" id="CABEHV010000004">
    <property type="protein sequence ID" value="VTS24258.1"/>
    <property type="molecule type" value="Genomic_DNA"/>
</dbReference>
<dbReference type="Proteomes" id="UP000387692">
    <property type="component" value="Unassembled WGS sequence"/>
</dbReference>
<dbReference type="Pfam" id="PF13408">
    <property type="entry name" value="Zn_ribbon_recom"/>
    <property type="match status" value="1"/>
</dbReference>
<dbReference type="InterPro" id="IPR025827">
    <property type="entry name" value="Zn_ribbon_recom_dom"/>
</dbReference>